<evidence type="ECO:0000313" key="2">
    <source>
        <dbReference type="EMBL" id="USE77656.1"/>
    </source>
</evidence>
<evidence type="ECO:0000256" key="1">
    <source>
        <dbReference type="SAM" id="Phobius"/>
    </source>
</evidence>
<feature type="transmembrane region" description="Helical" evidence="1">
    <location>
        <begin position="20"/>
        <end position="45"/>
    </location>
</feature>
<proteinExistence type="predicted"/>
<protein>
    <recommendedName>
        <fullName evidence="4">MFS transporter</fullName>
    </recommendedName>
</protein>
<keyword evidence="1" id="KW-1133">Transmembrane helix</keyword>
<dbReference type="Proteomes" id="UP001056648">
    <property type="component" value="Chromosome 1"/>
</dbReference>
<dbReference type="InterPro" id="IPR036259">
    <property type="entry name" value="MFS_trans_sf"/>
</dbReference>
<keyword evidence="3" id="KW-1185">Reference proteome</keyword>
<keyword evidence="1" id="KW-0812">Transmembrane</keyword>
<sequence length="118" mass="11873">MPVLIAGYVLGTLTAVLTALAFWLGIASVPLLAGVFFIAGLYVAVQEALESTVTAEMVQPDTLAMSYGALGTVNGAAKFISSASVGVVWTAVSPVVGFGLAAVLMAAGTLTLLRVKGN</sequence>
<name>A0ABY4VK98_9BURK</name>
<accession>A0ABY4VK98</accession>
<reference evidence="2" key="1">
    <citation type="submission" date="2022-06" db="EMBL/GenBank/DDBJ databases">
        <title>Complete genome sequence and characterization of Cupriavidus gilardii QJ1 isolated from contaminating cells.</title>
        <authorList>
            <person name="Qi J."/>
        </authorList>
    </citation>
    <scope>NUCLEOTIDE SEQUENCE</scope>
    <source>
        <strain evidence="2">QJ1</strain>
    </source>
</reference>
<gene>
    <name evidence="2" type="ORF">NDR89_00935</name>
</gene>
<evidence type="ECO:0000313" key="3">
    <source>
        <dbReference type="Proteomes" id="UP001056648"/>
    </source>
</evidence>
<dbReference type="EMBL" id="CP098735">
    <property type="protein sequence ID" value="USE77656.1"/>
    <property type="molecule type" value="Genomic_DNA"/>
</dbReference>
<feature type="transmembrane region" description="Helical" evidence="1">
    <location>
        <begin position="95"/>
        <end position="113"/>
    </location>
</feature>
<dbReference type="RefSeq" id="WP_252251968.1">
    <property type="nucleotide sequence ID" value="NZ_CP098735.1"/>
</dbReference>
<keyword evidence="1" id="KW-0472">Membrane</keyword>
<evidence type="ECO:0008006" key="4">
    <source>
        <dbReference type="Google" id="ProtNLM"/>
    </source>
</evidence>
<organism evidence="2 3">
    <name type="scientific">Cupriavidus gilardii</name>
    <dbReference type="NCBI Taxonomy" id="82541"/>
    <lineage>
        <taxon>Bacteria</taxon>
        <taxon>Pseudomonadati</taxon>
        <taxon>Pseudomonadota</taxon>
        <taxon>Betaproteobacteria</taxon>
        <taxon>Burkholderiales</taxon>
        <taxon>Burkholderiaceae</taxon>
        <taxon>Cupriavidus</taxon>
    </lineage>
</organism>
<dbReference type="SUPFAM" id="SSF103473">
    <property type="entry name" value="MFS general substrate transporter"/>
    <property type="match status" value="1"/>
</dbReference>